<dbReference type="InterPro" id="IPR001245">
    <property type="entry name" value="Ser-Thr/Tyr_kinase_cat_dom"/>
</dbReference>
<dbReference type="PROSITE" id="PS00107">
    <property type="entry name" value="PROTEIN_KINASE_ATP"/>
    <property type="match status" value="1"/>
</dbReference>
<dbReference type="SMART" id="SM00220">
    <property type="entry name" value="S_TKc"/>
    <property type="match status" value="1"/>
</dbReference>
<dbReference type="Gene3D" id="3.30.200.20">
    <property type="entry name" value="Phosphorylase Kinase, domain 1"/>
    <property type="match status" value="1"/>
</dbReference>
<evidence type="ECO:0000256" key="6">
    <source>
        <dbReference type="ARBA" id="ARBA00022729"/>
    </source>
</evidence>
<keyword evidence="12" id="KW-0675">Receptor</keyword>
<evidence type="ECO:0000256" key="7">
    <source>
        <dbReference type="ARBA" id="ARBA00022741"/>
    </source>
</evidence>
<dbReference type="GO" id="GO:0016020">
    <property type="term" value="C:membrane"/>
    <property type="evidence" value="ECO:0007669"/>
    <property type="project" value="UniProtKB-SubCell"/>
</dbReference>
<evidence type="ECO:0000256" key="3">
    <source>
        <dbReference type="ARBA" id="ARBA00022553"/>
    </source>
</evidence>
<keyword evidence="8" id="KW-0418">Kinase</keyword>
<dbReference type="InterPro" id="IPR000719">
    <property type="entry name" value="Prot_kinase_dom"/>
</dbReference>
<dbReference type="Pfam" id="PF07714">
    <property type="entry name" value="PK_Tyr_Ser-Thr"/>
    <property type="match status" value="1"/>
</dbReference>
<evidence type="ECO:0000256" key="12">
    <source>
        <dbReference type="ARBA" id="ARBA00023170"/>
    </source>
</evidence>
<dbReference type="InterPro" id="IPR032675">
    <property type="entry name" value="LRR_dom_sf"/>
</dbReference>
<keyword evidence="10 14" id="KW-1133">Transmembrane helix</keyword>
<evidence type="ECO:0000256" key="10">
    <source>
        <dbReference type="ARBA" id="ARBA00022989"/>
    </source>
</evidence>
<feature type="domain" description="Protein kinase" evidence="16">
    <location>
        <begin position="545"/>
        <end position="809"/>
    </location>
</feature>
<keyword evidence="11 14" id="KW-0472">Membrane</keyword>
<evidence type="ECO:0000256" key="1">
    <source>
        <dbReference type="ARBA" id="ARBA00004167"/>
    </source>
</evidence>
<evidence type="ECO:0000259" key="16">
    <source>
        <dbReference type="PROSITE" id="PS50011"/>
    </source>
</evidence>
<dbReference type="AlphaFoldDB" id="A0AA88DFS2"/>
<name>A0AA88DFS2_FICCA</name>
<dbReference type="PANTHER" id="PTHR45631:SF202">
    <property type="entry name" value="SENESCENCE-INDUCED RECEPTOR-LIKE SERINE_THREONINE-PROTEIN KINASE"/>
    <property type="match status" value="1"/>
</dbReference>
<feature type="chain" id="PRO_5041711957" description="Protein kinase domain-containing protein" evidence="15">
    <location>
        <begin position="25"/>
        <end position="843"/>
    </location>
</feature>
<dbReference type="GO" id="GO:0005524">
    <property type="term" value="F:ATP binding"/>
    <property type="evidence" value="ECO:0007669"/>
    <property type="project" value="UniProtKB-UniRule"/>
</dbReference>
<dbReference type="InterPro" id="IPR008271">
    <property type="entry name" value="Ser/Thr_kinase_AS"/>
</dbReference>
<dbReference type="GO" id="GO:0004674">
    <property type="term" value="F:protein serine/threonine kinase activity"/>
    <property type="evidence" value="ECO:0007669"/>
    <property type="project" value="UniProtKB-KW"/>
</dbReference>
<dbReference type="Gene3D" id="2.60.120.430">
    <property type="entry name" value="Galactose-binding lectin"/>
    <property type="match status" value="1"/>
</dbReference>
<evidence type="ECO:0000256" key="4">
    <source>
        <dbReference type="ARBA" id="ARBA00022679"/>
    </source>
</evidence>
<dbReference type="CDD" id="cd14066">
    <property type="entry name" value="STKc_IRAK"/>
    <property type="match status" value="1"/>
</dbReference>
<sequence>MEMLIKHFSFALLIVFVFVLVSRAQVVPNDQSGFISIDCGLPESAGSYSEASTGINYVSDEPFTNTGVSKTLLPEYQAGYQKQLAHLRAFPEGIRNCYTVNITRGTSYLIRATFYYGNYDNKSYPPGFDIHLGANFWDTIIFYFDLPLQKQIIHVPLDDYVRVCLVNNGTGTPFISALELRPLVNKTYVTPSGSLALDTRVDLGSITNLSYRYPYDAFDRGWSYFDINNYKPNWTTISTPLTVNPGKYYKPPSEIMSTAITPTNASEPLVYTWFTYQNKAYYVYLHFSEIQKLKANQSRSFDIFLNGELFYGPLVLDYLNVTTIYSPSPLPSTVNFFGFGNYTFSLIKRKNSTLPPILNAIEIYTSVDFSQSETSRKDVEAITMIKSTYGELMKRNWDGDPCAPIKYLWEGLNCSYDGSNPPRITSLNLSSNGLTGEITSYISKLAMLQSFIDTPSEVENTNKCNSAPCETKKKSNILVPIVSSVGGLALLLLAAAGILIAMKRKEKQVPTGGVTKGTGGSEIQNDFFEEKKRQFTYSEVSNITENFVRVLGRGGFGTVYHGCIGDMQVAVKKLSPSSVKLLMTVHHRNLTSLIGYCIEGNNMALIYEYMTNGDLDSHLLDEGNANVLSWERRLQIAMDAAQGLEYLHNGCKPPIVHRDVKTSNILLNENFQAKLADFGLSRTFPTDGGSHVSTVVAGTPGYLDPEYSTTNRLTEKSDVYSFGVVLLQIITCRTAILSRGHERTHISQWVRFMLDNGDIVSIVDKRLRGDFETNSVWKAVEIAMACISQNPSKRPDMNQVVTELKHCLVMELARRNHSRATNSTNSNEVLSTLMTSEFSPLAR</sequence>
<dbReference type="EMBL" id="BTGU01000006">
    <property type="protein sequence ID" value="GMN37089.1"/>
    <property type="molecule type" value="Genomic_DNA"/>
</dbReference>
<keyword evidence="18" id="KW-1185">Reference proteome</keyword>
<evidence type="ECO:0000256" key="9">
    <source>
        <dbReference type="ARBA" id="ARBA00022840"/>
    </source>
</evidence>
<evidence type="ECO:0000256" key="8">
    <source>
        <dbReference type="ARBA" id="ARBA00022777"/>
    </source>
</evidence>
<comment type="caution">
    <text evidence="17">The sequence shown here is derived from an EMBL/GenBank/DDBJ whole genome shotgun (WGS) entry which is preliminary data.</text>
</comment>
<dbReference type="InterPro" id="IPR011009">
    <property type="entry name" value="Kinase-like_dom_sf"/>
</dbReference>
<keyword evidence="9 13" id="KW-0067">ATP-binding</keyword>
<evidence type="ECO:0000256" key="14">
    <source>
        <dbReference type="SAM" id="Phobius"/>
    </source>
</evidence>
<keyword evidence="2" id="KW-0723">Serine/threonine-protein kinase</keyword>
<feature type="binding site" evidence="13">
    <location>
        <position position="573"/>
    </location>
    <ligand>
        <name>ATP</name>
        <dbReference type="ChEBI" id="CHEBI:30616"/>
    </ligand>
</feature>
<evidence type="ECO:0000313" key="18">
    <source>
        <dbReference type="Proteomes" id="UP001187192"/>
    </source>
</evidence>
<dbReference type="SUPFAM" id="SSF56112">
    <property type="entry name" value="Protein kinase-like (PK-like)"/>
    <property type="match status" value="1"/>
</dbReference>
<evidence type="ECO:0000256" key="5">
    <source>
        <dbReference type="ARBA" id="ARBA00022692"/>
    </source>
</evidence>
<keyword evidence="6 15" id="KW-0732">Signal</keyword>
<dbReference type="PROSITE" id="PS00108">
    <property type="entry name" value="PROTEIN_KINASE_ST"/>
    <property type="match status" value="1"/>
</dbReference>
<keyword evidence="7 13" id="KW-0547">Nucleotide-binding</keyword>
<dbReference type="Gene3D" id="3.80.10.10">
    <property type="entry name" value="Ribonuclease Inhibitor"/>
    <property type="match status" value="1"/>
</dbReference>
<dbReference type="PANTHER" id="PTHR45631">
    <property type="entry name" value="OS07G0107800 PROTEIN-RELATED"/>
    <property type="match status" value="1"/>
</dbReference>
<dbReference type="InterPro" id="IPR017441">
    <property type="entry name" value="Protein_kinase_ATP_BS"/>
</dbReference>
<feature type="transmembrane region" description="Helical" evidence="14">
    <location>
        <begin position="477"/>
        <end position="501"/>
    </location>
</feature>
<accession>A0AA88DFS2</accession>
<reference evidence="17" key="1">
    <citation type="submission" date="2023-07" db="EMBL/GenBank/DDBJ databases">
        <title>draft genome sequence of fig (Ficus carica).</title>
        <authorList>
            <person name="Takahashi T."/>
            <person name="Nishimura K."/>
        </authorList>
    </citation>
    <scope>NUCLEOTIDE SEQUENCE</scope>
</reference>
<gene>
    <name evidence="17" type="ORF">TIFTF001_006523</name>
</gene>
<dbReference type="Proteomes" id="UP001187192">
    <property type="component" value="Unassembled WGS sequence"/>
</dbReference>
<dbReference type="PROSITE" id="PS50011">
    <property type="entry name" value="PROTEIN_KINASE_DOM"/>
    <property type="match status" value="1"/>
</dbReference>
<keyword evidence="5 14" id="KW-0812">Transmembrane</keyword>
<feature type="signal peptide" evidence="15">
    <location>
        <begin position="1"/>
        <end position="24"/>
    </location>
</feature>
<proteinExistence type="predicted"/>
<evidence type="ECO:0000256" key="2">
    <source>
        <dbReference type="ARBA" id="ARBA00022527"/>
    </source>
</evidence>
<dbReference type="FunFam" id="1.10.510.10:FF:000146">
    <property type="entry name" value="LRR receptor-like serine/threonine-protein kinase IOS1"/>
    <property type="match status" value="1"/>
</dbReference>
<evidence type="ECO:0000256" key="13">
    <source>
        <dbReference type="PROSITE-ProRule" id="PRU10141"/>
    </source>
</evidence>
<dbReference type="Pfam" id="PF12819">
    <property type="entry name" value="Malectin_like"/>
    <property type="match status" value="1"/>
</dbReference>
<protein>
    <recommendedName>
        <fullName evidence="16">Protein kinase domain-containing protein</fullName>
    </recommendedName>
</protein>
<evidence type="ECO:0000256" key="15">
    <source>
        <dbReference type="SAM" id="SignalP"/>
    </source>
</evidence>
<dbReference type="InterPro" id="IPR024788">
    <property type="entry name" value="Malectin-like_Carb-bd_dom"/>
</dbReference>
<evidence type="ECO:0000313" key="17">
    <source>
        <dbReference type="EMBL" id="GMN37089.1"/>
    </source>
</evidence>
<dbReference type="Gene3D" id="1.10.510.10">
    <property type="entry name" value="Transferase(Phosphotransferase) domain 1"/>
    <property type="match status" value="1"/>
</dbReference>
<keyword evidence="3" id="KW-0597">Phosphoprotein</keyword>
<organism evidence="17 18">
    <name type="scientific">Ficus carica</name>
    <name type="common">Common fig</name>
    <dbReference type="NCBI Taxonomy" id="3494"/>
    <lineage>
        <taxon>Eukaryota</taxon>
        <taxon>Viridiplantae</taxon>
        <taxon>Streptophyta</taxon>
        <taxon>Embryophyta</taxon>
        <taxon>Tracheophyta</taxon>
        <taxon>Spermatophyta</taxon>
        <taxon>Magnoliopsida</taxon>
        <taxon>eudicotyledons</taxon>
        <taxon>Gunneridae</taxon>
        <taxon>Pentapetalae</taxon>
        <taxon>rosids</taxon>
        <taxon>fabids</taxon>
        <taxon>Rosales</taxon>
        <taxon>Moraceae</taxon>
        <taxon>Ficeae</taxon>
        <taxon>Ficus</taxon>
    </lineage>
</organism>
<comment type="subcellular location">
    <subcellularLocation>
        <location evidence="1">Membrane</location>
        <topology evidence="1">Single-pass membrane protein</topology>
    </subcellularLocation>
</comment>
<keyword evidence="4" id="KW-0808">Transferase</keyword>
<evidence type="ECO:0000256" key="11">
    <source>
        <dbReference type="ARBA" id="ARBA00023136"/>
    </source>
</evidence>